<dbReference type="EMBL" id="JBHUKR010000004">
    <property type="protein sequence ID" value="MFD2415764.1"/>
    <property type="molecule type" value="Genomic_DNA"/>
</dbReference>
<dbReference type="PROSITE" id="PS51755">
    <property type="entry name" value="OMPR_PHOB"/>
    <property type="match status" value="1"/>
</dbReference>
<dbReference type="PANTHER" id="PTHR35807">
    <property type="entry name" value="TRANSCRIPTIONAL REGULATOR REDD-RELATED"/>
    <property type="match status" value="1"/>
</dbReference>
<evidence type="ECO:0000313" key="7">
    <source>
        <dbReference type="EMBL" id="MFD2415764.1"/>
    </source>
</evidence>
<dbReference type="Gene3D" id="1.25.40.10">
    <property type="entry name" value="Tetratricopeptide repeat domain"/>
    <property type="match status" value="1"/>
</dbReference>
<sequence>MADSVEFRLLGPLDVRVGGRAVEVKAHREMATLAALLFHPNEIVSTGRLAAAVWDDDLPANPANQIAICVLSLRRRLRAAGAPREFIITRSPGYLIRIEPGQLDTLRVESHIARVRDAESRGEREEPLAELRAALRCWRGPVLPGLGGRLLAPEIVRWEERRVELLEQCVQLDLDLGRHRAVIGELTAMVADRGMRERPREQLMIALYRAGRRTQALSVYQATRKLFLTDLGIEPSARLCRLRDAIRDGTLGMSPDGRPCLTGW</sequence>
<name>A0ABW5FL46_9PSEU</name>
<evidence type="ECO:0000256" key="1">
    <source>
        <dbReference type="ARBA" id="ARBA00005820"/>
    </source>
</evidence>
<dbReference type="Pfam" id="PF00486">
    <property type="entry name" value="Trans_reg_C"/>
    <property type="match status" value="1"/>
</dbReference>
<evidence type="ECO:0000259" key="6">
    <source>
        <dbReference type="PROSITE" id="PS51755"/>
    </source>
</evidence>
<reference evidence="8" key="1">
    <citation type="journal article" date="2019" name="Int. J. Syst. Evol. Microbiol.">
        <title>The Global Catalogue of Microorganisms (GCM) 10K type strain sequencing project: providing services to taxonomists for standard genome sequencing and annotation.</title>
        <authorList>
            <consortium name="The Broad Institute Genomics Platform"/>
            <consortium name="The Broad Institute Genome Sequencing Center for Infectious Disease"/>
            <person name="Wu L."/>
            <person name="Ma J."/>
        </authorList>
    </citation>
    <scope>NUCLEOTIDE SEQUENCE [LARGE SCALE GENOMIC DNA]</scope>
    <source>
        <strain evidence="8">CGMCC 4.7645</strain>
    </source>
</reference>
<proteinExistence type="inferred from homology"/>
<dbReference type="InterPro" id="IPR051677">
    <property type="entry name" value="AfsR-DnrI-RedD_regulator"/>
</dbReference>
<dbReference type="Pfam" id="PF03704">
    <property type="entry name" value="BTAD"/>
    <property type="match status" value="1"/>
</dbReference>
<dbReference type="InterPro" id="IPR016032">
    <property type="entry name" value="Sig_transdc_resp-reg_C-effctor"/>
</dbReference>
<dbReference type="PANTHER" id="PTHR35807:SF1">
    <property type="entry name" value="TRANSCRIPTIONAL REGULATOR REDD"/>
    <property type="match status" value="1"/>
</dbReference>
<keyword evidence="8" id="KW-1185">Reference proteome</keyword>
<dbReference type="Proteomes" id="UP001597417">
    <property type="component" value="Unassembled WGS sequence"/>
</dbReference>
<organism evidence="7 8">
    <name type="scientific">Amycolatopsis pigmentata</name>
    <dbReference type="NCBI Taxonomy" id="450801"/>
    <lineage>
        <taxon>Bacteria</taxon>
        <taxon>Bacillati</taxon>
        <taxon>Actinomycetota</taxon>
        <taxon>Actinomycetes</taxon>
        <taxon>Pseudonocardiales</taxon>
        <taxon>Pseudonocardiaceae</taxon>
        <taxon>Amycolatopsis</taxon>
    </lineage>
</organism>
<gene>
    <name evidence="7" type="ORF">ACFSXZ_05420</name>
</gene>
<dbReference type="CDD" id="cd15831">
    <property type="entry name" value="BTAD"/>
    <property type="match status" value="1"/>
</dbReference>
<dbReference type="SUPFAM" id="SSF46894">
    <property type="entry name" value="C-terminal effector domain of the bipartite response regulators"/>
    <property type="match status" value="1"/>
</dbReference>
<feature type="DNA-binding region" description="OmpR/PhoB-type" evidence="5">
    <location>
        <begin position="1"/>
        <end position="98"/>
    </location>
</feature>
<keyword evidence="2" id="KW-0805">Transcription regulation</keyword>
<protein>
    <submittedName>
        <fullName evidence="7">BTAD domain-containing putative transcriptional regulator</fullName>
    </submittedName>
</protein>
<dbReference type="InterPro" id="IPR036388">
    <property type="entry name" value="WH-like_DNA-bd_sf"/>
</dbReference>
<keyword evidence="3 5" id="KW-0238">DNA-binding</keyword>
<dbReference type="InterPro" id="IPR011990">
    <property type="entry name" value="TPR-like_helical_dom_sf"/>
</dbReference>
<evidence type="ECO:0000313" key="8">
    <source>
        <dbReference type="Proteomes" id="UP001597417"/>
    </source>
</evidence>
<dbReference type="SMART" id="SM01043">
    <property type="entry name" value="BTAD"/>
    <property type="match status" value="1"/>
</dbReference>
<evidence type="ECO:0000256" key="4">
    <source>
        <dbReference type="ARBA" id="ARBA00023163"/>
    </source>
</evidence>
<evidence type="ECO:0000256" key="3">
    <source>
        <dbReference type="ARBA" id="ARBA00023125"/>
    </source>
</evidence>
<dbReference type="InterPro" id="IPR001867">
    <property type="entry name" value="OmpR/PhoB-type_DNA-bd"/>
</dbReference>
<dbReference type="SMART" id="SM00862">
    <property type="entry name" value="Trans_reg_C"/>
    <property type="match status" value="1"/>
</dbReference>
<dbReference type="InterPro" id="IPR005158">
    <property type="entry name" value="BTAD"/>
</dbReference>
<feature type="domain" description="OmpR/PhoB-type" evidence="6">
    <location>
        <begin position="1"/>
        <end position="98"/>
    </location>
</feature>
<evidence type="ECO:0000256" key="2">
    <source>
        <dbReference type="ARBA" id="ARBA00023015"/>
    </source>
</evidence>
<keyword evidence="4" id="KW-0804">Transcription</keyword>
<dbReference type="Gene3D" id="1.10.10.10">
    <property type="entry name" value="Winged helix-like DNA-binding domain superfamily/Winged helix DNA-binding domain"/>
    <property type="match status" value="1"/>
</dbReference>
<dbReference type="RefSeq" id="WP_378261853.1">
    <property type="nucleotide sequence ID" value="NZ_JBHUKR010000004.1"/>
</dbReference>
<comment type="caution">
    <text evidence="7">The sequence shown here is derived from an EMBL/GenBank/DDBJ whole genome shotgun (WGS) entry which is preliminary data.</text>
</comment>
<dbReference type="SUPFAM" id="SSF48452">
    <property type="entry name" value="TPR-like"/>
    <property type="match status" value="1"/>
</dbReference>
<comment type="similarity">
    <text evidence="1">Belongs to the AfsR/DnrI/RedD regulatory family.</text>
</comment>
<evidence type="ECO:0000256" key="5">
    <source>
        <dbReference type="PROSITE-ProRule" id="PRU01091"/>
    </source>
</evidence>
<accession>A0ABW5FL46</accession>